<reference evidence="7" key="3">
    <citation type="submission" date="2015-03" db="EMBL/GenBank/DDBJ databases">
        <title>Wuchereria bancrofti Genome Sequencing Papua New Guinea Strain.</title>
        <authorList>
            <person name="Small S.T."/>
            <person name="Serre D."/>
            <person name="Zimmerman P.A."/>
        </authorList>
    </citation>
    <scope>NUCLEOTIDE SEQUENCE [LARGE SCALE GENOMIC DNA]</scope>
    <source>
        <strain evidence="7">pt0022</strain>
    </source>
</reference>
<dbReference type="CDD" id="cd12418">
    <property type="entry name" value="RRM_Aly_REF_like"/>
    <property type="match status" value="1"/>
</dbReference>
<feature type="region of interest" description="Disordered" evidence="3">
    <location>
        <begin position="15"/>
        <end position="43"/>
    </location>
</feature>
<evidence type="ECO:0000313" key="7">
    <source>
        <dbReference type="Proteomes" id="UP000093561"/>
    </source>
</evidence>
<dbReference type="PROSITE" id="PS50102">
    <property type="entry name" value="RRM"/>
    <property type="match status" value="1"/>
</dbReference>
<evidence type="ECO:0000256" key="2">
    <source>
        <dbReference type="PROSITE-ProRule" id="PRU00176"/>
    </source>
</evidence>
<dbReference type="GO" id="GO:0005634">
    <property type="term" value="C:nucleus"/>
    <property type="evidence" value="ECO:0007669"/>
    <property type="project" value="TreeGrafter"/>
</dbReference>
<dbReference type="AlphaFoldDB" id="J9EZN5"/>
<dbReference type="Gene3D" id="3.30.70.330">
    <property type="match status" value="1"/>
</dbReference>
<gene>
    <name evidence="5" type="ORF">WUBG_01033</name>
</gene>
<name>J9EZN5_WUCBA</name>
<dbReference type="WBParaSite" id="mrna-Wban_06328">
    <property type="protein sequence ID" value="mrna-Wban_06328"/>
    <property type="gene ID" value="Wban_06328"/>
</dbReference>
<dbReference type="GO" id="GO:0006406">
    <property type="term" value="P:mRNA export from nucleus"/>
    <property type="evidence" value="ECO:0007669"/>
    <property type="project" value="TreeGrafter"/>
</dbReference>
<evidence type="ECO:0000313" key="5">
    <source>
        <dbReference type="EMBL" id="EJW88056.1"/>
    </source>
</evidence>
<sequence>MSLINLSLDEIIARQRGAGKKPNGSSSRSRNSRKKRNFASEYSITHSSFTRPEDVPSGKWDHSGFEEMYGNRSDDLSSSHLGVQRGARFNRVDLTRKVRLHITNLAPTVNSADLNELFEKYSVISVNVNYDEMGVSVGTADVVTDRVSAAEIVANLNGVALDGKVMSFHMIDDQTVQANRHLRIKNRLGPRERSWNIIEKQKIPPKRKHAGISIRHKIGTKRWQMTDEELDRELEEYMNKRNHHKQDEQKMEI</sequence>
<evidence type="ECO:0000259" key="4">
    <source>
        <dbReference type="PROSITE" id="PS50102"/>
    </source>
</evidence>
<dbReference type="InterPro" id="IPR000504">
    <property type="entry name" value="RRM_dom"/>
</dbReference>
<evidence type="ECO:0000256" key="1">
    <source>
        <dbReference type="ARBA" id="ARBA00022884"/>
    </source>
</evidence>
<reference evidence="8" key="5">
    <citation type="submission" date="2024-02" db="UniProtKB">
        <authorList>
            <consortium name="WormBaseParasite"/>
        </authorList>
    </citation>
    <scope>IDENTIFICATION</scope>
    <source>
        <strain evidence="8">pt0022</strain>
    </source>
</reference>
<evidence type="ECO:0000313" key="6">
    <source>
        <dbReference type="Proteomes" id="UP000004810"/>
    </source>
</evidence>
<accession>J9EZN5</accession>
<dbReference type="InterPro" id="IPR051229">
    <property type="entry name" value="ALYREF_mRNA_export"/>
</dbReference>
<reference evidence="5" key="1">
    <citation type="submission" date="2012-08" db="EMBL/GenBank/DDBJ databases">
        <title>The Genome Sequence of Wuchereria bancrofti.</title>
        <authorList>
            <consortium name="The Broad Institute Genome Sequencing Platform"/>
            <consortium name="Broad Institute Genome Sequencing Center for Infectious Disease"/>
            <person name="Nutman T.B."/>
            <person name="Fink D.L."/>
            <person name="Russ C."/>
            <person name="Young S."/>
            <person name="Zeng Q."/>
            <person name="Koehrsen M."/>
            <person name="Alvarado L."/>
            <person name="Berlin A."/>
            <person name="Borenstein D."/>
            <person name="Chapman S.B."/>
            <person name="Chen Z."/>
            <person name="Engels R."/>
            <person name="Freedman E."/>
            <person name="Gellesch M."/>
            <person name="Goldberg J."/>
            <person name="Griggs A."/>
            <person name="Gujja S."/>
            <person name="Heilman E.R."/>
            <person name="Heiman D."/>
            <person name="Hepburn T."/>
            <person name="Howarth C."/>
            <person name="Jen D."/>
            <person name="Larson L."/>
            <person name="Lewis B."/>
            <person name="Mehta T."/>
            <person name="Park D."/>
            <person name="Pearson M."/>
            <person name="Richards J."/>
            <person name="Roberts A."/>
            <person name="Saif S."/>
            <person name="Shea T."/>
            <person name="Shenoy N."/>
            <person name="Sisk P."/>
            <person name="Stolte C."/>
            <person name="Sykes S."/>
            <person name="Walk T."/>
            <person name="White J."/>
            <person name="Yandava C."/>
            <person name="Haas B."/>
            <person name="Henn M.R."/>
            <person name="Nusbaum C."/>
            <person name="Birren B."/>
        </authorList>
    </citation>
    <scope>NUCLEOTIDE SEQUENCE</scope>
</reference>
<protein>
    <submittedName>
        <fullName evidence="8">RRM domain-containing protein</fullName>
    </submittedName>
</protein>
<keyword evidence="1 2" id="KW-0694">RNA-binding</keyword>
<reference evidence="7" key="4">
    <citation type="journal article" date="2016" name="Mol. Ecol.">
        <title>Population genomics of the filarial nematode parasite Wuchereria bancrofti from mosquitoes.</title>
        <authorList>
            <person name="Small S.T."/>
            <person name="Reimer L.J."/>
            <person name="Tisch D.J."/>
            <person name="King C.L."/>
            <person name="Christensen B.M."/>
            <person name="Siba P.M."/>
            <person name="Kazura J.W."/>
            <person name="Serre D."/>
            <person name="Zimmerman P.A."/>
        </authorList>
    </citation>
    <scope>NUCLEOTIDE SEQUENCE</scope>
    <source>
        <strain evidence="7">pt0022</strain>
    </source>
</reference>
<proteinExistence type="predicted"/>
<dbReference type="Proteomes" id="UP000093561">
    <property type="component" value="Unassembled WGS sequence"/>
</dbReference>
<dbReference type="InterPro" id="IPR035979">
    <property type="entry name" value="RBD_domain_sf"/>
</dbReference>
<dbReference type="PANTHER" id="PTHR19965:SF82">
    <property type="entry name" value="THO COMPLEX SUBUNIT 4"/>
    <property type="match status" value="1"/>
</dbReference>
<dbReference type="EMBL" id="ADBV01000215">
    <property type="protein sequence ID" value="EJW88056.1"/>
    <property type="molecule type" value="Genomic_DNA"/>
</dbReference>
<dbReference type="SMART" id="SM00360">
    <property type="entry name" value="RRM"/>
    <property type="match status" value="1"/>
</dbReference>
<dbReference type="Pfam" id="PF00076">
    <property type="entry name" value="RRM_1"/>
    <property type="match status" value="1"/>
</dbReference>
<evidence type="ECO:0000256" key="3">
    <source>
        <dbReference type="SAM" id="MobiDB-lite"/>
    </source>
</evidence>
<dbReference type="InterPro" id="IPR012677">
    <property type="entry name" value="Nucleotide-bd_a/b_plait_sf"/>
</dbReference>
<organism evidence="5 6">
    <name type="scientific">Wuchereria bancrofti</name>
    <dbReference type="NCBI Taxonomy" id="6293"/>
    <lineage>
        <taxon>Eukaryota</taxon>
        <taxon>Metazoa</taxon>
        <taxon>Ecdysozoa</taxon>
        <taxon>Nematoda</taxon>
        <taxon>Chromadorea</taxon>
        <taxon>Rhabditida</taxon>
        <taxon>Spirurina</taxon>
        <taxon>Spiruromorpha</taxon>
        <taxon>Filarioidea</taxon>
        <taxon>Onchocercidae</taxon>
        <taxon>Wuchereria</taxon>
    </lineage>
</organism>
<dbReference type="SUPFAM" id="SSF54928">
    <property type="entry name" value="RNA-binding domain, RBD"/>
    <property type="match status" value="1"/>
</dbReference>
<dbReference type="PANTHER" id="PTHR19965">
    <property type="entry name" value="RNA AND EXPORT FACTOR BINDING PROTEIN"/>
    <property type="match status" value="1"/>
</dbReference>
<evidence type="ECO:0000313" key="8">
    <source>
        <dbReference type="WBParaSite" id="mrna-Wban_06328"/>
    </source>
</evidence>
<feature type="domain" description="RRM" evidence="4">
    <location>
        <begin position="98"/>
        <end position="173"/>
    </location>
</feature>
<dbReference type="Proteomes" id="UP000004810">
    <property type="component" value="Unassembled WGS sequence"/>
</dbReference>
<dbReference type="GO" id="GO:0003729">
    <property type="term" value="F:mRNA binding"/>
    <property type="evidence" value="ECO:0007669"/>
    <property type="project" value="TreeGrafter"/>
</dbReference>
<reference evidence="6" key="2">
    <citation type="submission" date="2012-08" db="EMBL/GenBank/DDBJ databases">
        <title>The Genome Sequence of Wuchereria bancrofti.</title>
        <authorList>
            <person name="Nutman T.B."/>
            <person name="Fink D.L."/>
            <person name="Russ C."/>
            <person name="Young S."/>
            <person name="Zeng Q."/>
            <person name="Koehrsen M."/>
            <person name="Alvarado L."/>
            <person name="Berlin A."/>
            <person name="Chapman S.B."/>
            <person name="Chen Z."/>
            <person name="Freedman E."/>
            <person name="Gellesch M."/>
            <person name="Goldberg J."/>
            <person name="Griggs A."/>
            <person name="Gujja S."/>
            <person name="Heilman E.R."/>
            <person name="Heiman D."/>
            <person name="Hepburn T."/>
            <person name="Howarth C."/>
            <person name="Jen D."/>
            <person name="Larson L."/>
            <person name="Lewis B."/>
            <person name="Mehta T."/>
            <person name="Park D."/>
            <person name="Pearson M."/>
            <person name="Roberts A."/>
            <person name="Saif S."/>
            <person name="Shea T."/>
            <person name="Shenoy N."/>
            <person name="Sisk P."/>
            <person name="Stolte C."/>
            <person name="Sykes S."/>
            <person name="Walk T."/>
            <person name="White J."/>
            <person name="Yandava C."/>
            <person name="Haas B."/>
            <person name="Henn M.R."/>
            <person name="Nusbaum C."/>
            <person name="Birren B."/>
        </authorList>
    </citation>
    <scope>NUCLEOTIDE SEQUENCE [LARGE SCALE GENOMIC DNA]</scope>
    <source>
        <strain evidence="6">NA</strain>
    </source>
</reference>